<protein>
    <submittedName>
        <fullName evidence="1">Uncharacterized protein</fullName>
    </submittedName>
</protein>
<name>A0ABP6L7T5_9ACTN</name>
<proteinExistence type="predicted"/>
<evidence type="ECO:0000313" key="1">
    <source>
        <dbReference type="EMBL" id="GAA3032945.1"/>
    </source>
</evidence>
<gene>
    <name evidence="1" type="ORF">GCM10017559_70330</name>
</gene>
<dbReference type="EMBL" id="BAAAWD010000019">
    <property type="protein sequence ID" value="GAA3032945.1"/>
    <property type="molecule type" value="Genomic_DNA"/>
</dbReference>
<organism evidence="1 2">
    <name type="scientific">Streptosporangium longisporum</name>
    <dbReference type="NCBI Taxonomy" id="46187"/>
    <lineage>
        <taxon>Bacteria</taxon>
        <taxon>Bacillati</taxon>
        <taxon>Actinomycetota</taxon>
        <taxon>Actinomycetes</taxon>
        <taxon>Streptosporangiales</taxon>
        <taxon>Streptosporangiaceae</taxon>
        <taxon>Streptosporangium</taxon>
    </lineage>
</organism>
<sequence>MTFGQGVTVDVSPLPETRLGGVLKEFGTSNESDEDVRDTQELLSEIGRGVGVVAVAELAEPMPEAKVLGEEEGLSQPEGVLLSSGGDRPLGNSLYCGHMCRRGSWQQSYTTTFQEWISTLRSQDRAVLQAFGLNLEHLRATSRQGRIHGLIYENYDARMMLEISKNPKVKALYVADVNLRCASEAGGTCRPTGD</sequence>
<accession>A0ABP6L7T5</accession>
<dbReference type="Proteomes" id="UP001499930">
    <property type="component" value="Unassembled WGS sequence"/>
</dbReference>
<reference evidence="2" key="1">
    <citation type="journal article" date="2019" name="Int. J. Syst. Evol. Microbiol.">
        <title>The Global Catalogue of Microorganisms (GCM) 10K type strain sequencing project: providing services to taxonomists for standard genome sequencing and annotation.</title>
        <authorList>
            <consortium name="The Broad Institute Genomics Platform"/>
            <consortium name="The Broad Institute Genome Sequencing Center for Infectious Disease"/>
            <person name="Wu L."/>
            <person name="Ma J."/>
        </authorList>
    </citation>
    <scope>NUCLEOTIDE SEQUENCE [LARGE SCALE GENOMIC DNA]</scope>
    <source>
        <strain evidence="2">JCM 3106</strain>
    </source>
</reference>
<evidence type="ECO:0000313" key="2">
    <source>
        <dbReference type="Proteomes" id="UP001499930"/>
    </source>
</evidence>
<comment type="caution">
    <text evidence="1">The sequence shown here is derived from an EMBL/GenBank/DDBJ whole genome shotgun (WGS) entry which is preliminary data.</text>
</comment>
<keyword evidence="2" id="KW-1185">Reference proteome</keyword>